<dbReference type="Gene3D" id="3.30.460.10">
    <property type="entry name" value="Beta Polymerase, domain 2"/>
    <property type="match status" value="1"/>
</dbReference>
<dbReference type="InterPro" id="IPR043519">
    <property type="entry name" value="NT_sf"/>
</dbReference>
<dbReference type="GO" id="GO:0003887">
    <property type="term" value="F:DNA-directed DNA polymerase activity"/>
    <property type="evidence" value="ECO:0007669"/>
    <property type="project" value="InterPro"/>
</dbReference>
<evidence type="ECO:0000256" key="1">
    <source>
        <dbReference type="SAM" id="MobiDB-lite"/>
    </source>
</evidence>
<dbReference type="SUPFAM" id="SSF81301">
    <property type="entry name" value="Nucleotidyltransferase"/>
    <property type="match status" value="1"/>
</dbReference>
<organism evidence="3">
    <name type="scientific">Emiliania huxleyi</name>
    <name type="common">Coccolithophore</name>
    <name type="synonym">Pontosphaera huxleyi</name>
    <dbReference type="NCBI Taxonomy" id="2903"/>
    <lineage>
        <taxon>Eukaryota</taxon>
        <taxon>Haptista</taxon>
        <taxon>Haptophyta</taxon>
        <taxon>Prymnesiophyceae</taxon>
        <taxon>Isochrysidales</taxon>
        <taxon>Noelaerhabdaceae</taxon>
        <taxon>Emiliania</taxon>
    </lineage>
</organism>
<dbReference type="PANTHER" id="PTHR11276">
    <property type="entry name" value="DNA POLYMERASE TYPE-X FAMILY MEMBER"/>
    <property type="match status" value="1"/>
</dbReference>
<dbReference type="EMBL" id="HBIR01052096">
    <property type="protein sequence ID" value="CAE0588042.1"/>
    <property type="molecule type" value="Transcribed_RNA"/>
</dbReference>
<gene>
    <name evidence="2" type="ORF">EHUX00137_LOCUS40666</name>
    <name evidence="3" type="ORF">EHUX00137_LOCUS40668</name>
</gene>
<reference evidence="3" key="1">
    <citation type="submission" date="2021-01" db="EMBL/GenBank/DDBJ databases">
        <authorList>
            <person name="Corre E."/>
            <person name="Pelletier E."/>
            <person name="Niang G."/>
            <person name="Scheremetjew M."/>
            <person name="Finn R."/>
            <person name="Kale V."/>
            <person name="Holt S."/>
            <person name="Cochrane G."/>
            <person name="Meng A."/>
            <person name="Brown T."/>
            <person name="Cohen L."/>
        </authorList>
    </citation>
    <scope>NUCLEOTIDE SEQUENCE</scope>
    <source>
        <strain evidence="3">379</strain>
    </source>
</reference>
<name>A0A6V2WUZ6_EMIHU</name>
<dbReference type="InterPro" id="IPR027421">
    <property type="entry name" value="DNA_pol_lamdba_lyase_dom_sf"/>
</dbReference>
<dbReference type="Gene3D" id="1.10.150.110">
    <property type="entry name" value="DNA polymerase beta, N-terminal domain-like"/>
    <property type="match status" value="1"/>
</dbReference>
<dbReference type="AlphaFoldDB" id="A0A6V2WUZ6"/>
<feature type="compositionally biased region" description="Gly residues" evidence="1">
    <location>
        <begin position="439"/>
        <end position="453"/>
    </location>
</feature>
<sequence length="652" mass="71143">MALRVGDAVRIFGLVSEEGRKINGCEATVLLPGDRCHVKLKSGVKKSVRESNLVATGEYDSDDGWNVTCVAKRPRLPGSGGGSLATTSTPAAAVQRGYSTSQVFLALTRRFPLVGRYPEIVDALRELERYEIACQGDDHADREFQRCNSEALEYARAAAVVCGLEWSLGEEIGRSGRAGAVALLEKEPYIGKFRAGQIVDLFQTGTCAALTAFRNGDAPISSKGVRRFENEARRSMRHAPEKRALNRVVGISHMCAIELAGGTHRSLDRLKRETGAAPRHVRSVEELRRWPGLVQRLPRSTALAHSLSVHDELQEPVPLAEALEMRSAVEAAARRASKSGSDCPPPREGEPLCSCCWHAEFVGGGRTRGKAGHDVDILLWHHKEPASWGDGKEECLLLPLVEELQQQRRMLRREEAFFHLVRTAHRAKGAGRPPAGEAACGGAGAAGEEGGGEAPDDRRHRRDHSMLDSIRYGIENLACDHHDKVFAIWRSAGGRHRRIDVVVCAFPEELPFARLAWTGSRMLNRMMRLQAIALGINLGAHAIRTPHVLARLRPPLGRTSAMSRPHLRLGHISATSRLTLAGPHAITARNEAGRGTTTTRLTIDAAAGTVVELRPLQVLPFKYVRSEEDILRIIAGGTNAFAALVDPVLRNA</sequence>
<protein>
    <submittedName>
        <fullName evidence="3">Uncharacterized protein</fullName>
    </submittedName>
</protein>
<dbReference type="PANTHER" id="PTHR11276:SF28">
    <property type="entry name" value="DNA POLYMERASE LAMBDA"/>
    <property type="match status" value="1"/>
</dbReference>
<dbReference type="InterPro" id="IPR022312">
    <property type="entry name" value="DNA_pol_X"/>
</dbReference>
<feature type="region of interest" description="Disordered" evidence="1">
    <location>
        <begin position="428"/>
        <end position="461"/>
    </location>
</feature>
<dbReference type="GO" id="GO:0006303">
    <property type="term" value="P:double-strand break repair via nonhomologous end joining"/>
    <property type="evidence" value="ECO:0007669"/>
    <property type="project" value="TreeGrafter"/>
</dbReference>
<evidence type="ECO:0000313" key="3">
    <source>
        <dbReference type="EMBL" id="CAE0588045.1"/>
    </source>
</evidence>
<dbReference type="EMBL" id="HBIR01052098">
    <property type="protein sequence ID" value="CAE0588045.1"/>
    <property type="molecule type" value="Transcribed_RNA"/>
</dbReference>
<accession>A0A6V2WUZ6</accession>
<dbReference type="GO" id="GO:0003677">
    <property type="term" value="F:DNA binding"/>
    <property type="evidence" value="ECO:0007669"/>
    <property type="project" value="InterPro"/>
</dbReference>
<proteinExistence type="predicted"/>
<evidence type="ECO:0000313" key="2">
    <source>
        <dbReference type="EMBL" id="CAE0588042.1"/>
    </source>
</evidence>
<dbReference type="GO" id="GO:0005634">
    <property type="term" value="C:nucleus"/>
    <property type="evidence" value="ECO:0007669"/>
    <property type="project" value="TreeGrafter"/>
</dbReference>